<feature type="domain" description="Shikimate dehydrogenase substrate binding N-terminal" evidence="10">
    <location>
        <begin position="7"/>
        <end position="89"/>
    </location>
</feature>
<evidence type="ECO:0000256" key="6">
    <source>
        <dbReference type="ARBA" id="ARBA00023141"/>
    </source>
</evidence>
<dbReference type="Pfam" id="PF08501">
    <property type="entry name" value="Shikimate_dh_N"/>
    <property type="match status" value="1"/>
</dbReference>
<dbReference type="InterPro" id="IPR046346">
    <property type="entry name" value="Aminoacid_DH-like_N_sf"/>
</dbReference>
<dbReference type="NCBIfam" id="TIGR00507">
    <property type="entry name" value="aroE"/>
    <property type="match status" value="1"/>
</dbReference>
<dbReference type="InterPro" id="IPR006151">
    <property type="entry name" value="Shikm_DH/Glu-tRNA_Rdtase"/>
</dbReference>
<sequence>MTDLYAVFGNPIAHSKSPLIHAAFAATTAQAMRYEARLAAVDGFKQAISDFVAAGGKGANVTVPFKEEAFCLSTRLSERAARAGAVNTLAFEGDEIFGDNTDGAGLVRDITVNLGCALAGKRILLLGAGGASRGVIAPLLTGQSAALFIANRTAEKAQLLAEAFADMAPVDAGNFAKTAGNCFDVVINATSASLSGEALPLPPGIFAPGALAYDMMYGKGETPFLQLAREQGAARCADGLGMLVEQAAEAFFLWRGVRPITGALLAELRTGLAG</sequence>
<dbReference type="Gene3D" id="3.40.50.720">
    <property type="entry name" value="NAD(P)-binding Rossmann-like Domain"/>
    <property type="match status" value="1"/>
</dbReference>
<dbReference type="PANTHER" id="PTHR21089:SF1">
    <property type="entry name" value="BIFUNCTIONAL 3-DEHYDROQUINATE DEHYDRATASE_SHIKIMATE DEHYDROGENASE, CHLOROPLASTIC"/>
    <property type="match status" value="1"/>
</dbReference>
<feature type="binding site" evidence="8">
    <location>
        <position position="78"/>
    </location>
    <ligand>
        <name>NADP(+)</name>
        <dbReference type="ChEBI" id="CHEBI:58349"/>
    </ligand>
</feature>
<evidence type="ECO:0000259" key="11">
    <source>
        <dbReference type="Pfam" id="PF18317"/>
    </source>
</evidence>
<comment type="similarity">
    <text evidence="8">Belongs to the shikimate dehydrogenase family.</text>
</comment>
<feature type="binding site" evidence="8">
    <location>
        <position position="62"/>
    </location>
    <ligand>
        <name>shikimate</name>
        <dbReference type="ChEBI" id="CHEBI:36208"/>
    </ligand>
</feature>
<dbReference type="Pfam" id="PF01488">
    <property type="entry name" value="Shikimate_DH"/>
    <property type="match status" value="1"/>
</dbReference>
<dbReference type="HAMAP" id="MF_00222">
    <property type="entry name" value="Shikimate_DH_AroE"/>
    <property type="match status" value="1"/>
</dbReference>
<dbReference type="GO" id="GO:0005829">
    <property type="term" value="C:cytosol"/>
    <property type="evidence" value="ECO:0007669"/>
    <property type="project" value="TreeGrafter"/>
</dbReference>
<dbReference type="FunFam" id="3.40.50.720:FF:000104">
    <property type="entry name" value="Shikimate dehydrogenase (NADP(+))"/>
    <property type="match status" value="1"/>
</dbReference>
<evidence type="ECO:0000256" key="1">
    <source>
        <dbReference type="ARBA" id="ARBA00004871"/>
    </source>
</evidence>
<feature type="binding site" evidence="8">
    <location>
        <begin position="151"/>
        <end position="156"/>
    </location>
    <ligand>
        <name>NADP(+)</name>
        <dbReference type="ChEBI" id="CHEBI:58349"/>
    </ligand>
</feature>
<dbReference type="GO" id="GO:0008652">
    <property type="term" value="P:amino acid biosynthetic process"/>
    <property type="evidence" value="ECO:0007669"/>
    <property type="project" value="UniProtKB-KW"/>
</dbReference>
<organism evidence="12 13">
    <name type="scientific">Dechloromonas denitrificans</name>
    <dbReference type="NCBI Taxonomy" id="281362"/>
    <lineage>
        <taxon>Bacteria</taxon>
        <taxon>Pseudomonadati</taxon>
        <taxon>Pseudomonadota</taxon>
        <taxon>Betaproteobacteria</taxon>
        <taxon>Rhodocyclales</taxon>
        <taxon>Azonexaceae</taxon>
        <taxon>Dechloromonas</taxon>
    </lineage>
</organism>
<keyword evidence="13" id="KW-1185">Reference proteome</keyword>
<dbReference type="InterPro" id="IPR013708">
    <property type="entry name" value="Shikimate_DH-bd_N"/>
</dbReference>
<evidence type="ECO:0000259" key="10">
    <source>
        <dbReference type="Pfam" id="PF08501"/>
    </source>
</evidence>
<dbReference type="InterPro" id="IPR036291">
    <property type="entry name" value="NAD(P)-bd_dom_sf"/>
</dbReference>
<evidence type="ECO:0000256" key="4">
    <source>
        <dbReference type="ARBA" id="ARBA00022857"/>
    </source>
</evidence>
<comment type="catalytic activity">
    <reaction evidence="7 8">
        <text>shikimate + NADP(+) = 3-dehydroshikimate + NADPH + H(+)</text>
        <dbReference type="Rhea" id="RHEA:17737"/>
        <dbReference type="ChEBI" id="CHEBI:15378"/>
        <dbReference type="ChEBI" id="CHEBI:16630"/>
        <dbReference type="ChEBI" id="CHEBI:36208"/>
        <dbReference type="ChEBI" id="CHEBI:57783"/>
        <dbReference type="ChEBI" id="CHEBI:58349"/>
        <dbReference type="EC" id="1.1.1.25"/>
    </reaction>
</comment>
<feature type="domain" description="Quinate/shikimate 5-dehydrogenase/glutamyl-tRNA reductase" evidence="9">
    <location>
        <begin position="117"/>
        <end position="193"/>
    </location>
</feature>
<feature type="binding site" evidence="8">
    <location>
        <begin position="15"/>
        <end position="17"/>
    </location>
    <ligand>
        <name>shikimate</name>
        <dbReference type="ChEBI" id="CHEBI:36208"/>
    </ligand>
</feature>
<keyword evidence="6 8" id="KW-0057">Aromatic amino acid biosynthesis</keyword>
<protein>
    <recommendedName>
        <fullName evidence="2 8">Shikimate dehydrogenase (NADP(+))</fullName>
        <shortName evidence="8">SDH</shortName>
        <ecNumber evidence="2 8">1.1.1.25</ecNumber>
    </recommendedName>
</protein>
<evidence type="ECO:0000259" key="9">
    <source>
        <dbReference type="Pfam" id="PF01488"/>
    </source>
</evidence>
<dbReference type="CDD" id="cd01065">
    <property type="entry name" value="NAD_bind_Shikimate_DH"/>
    <property type="match status" value="1"/>
</dbReference>
<dbReference type="GO" id="GO:0004764">
    <property type="term" value="F:shikimate 3-dehydrogenase (NADP+) activity"/>
    <property type="evidence" value="ECO:0007669"/>
    <property type="project" value="UniProtKB-UniRule"/>
</dbReference>
<dbReference type="EC" id="1.1.1.25" evidence="2 8"/>
<feature type="binding site" evidence="8">
    <location>
        <position position="246"/>
    </location>
    <ligand>
        <name>shikimate</name>
        <dbReference type="ChEBI" id="CHEBI:36208"/>
    </ligand>
</feature>
<gene>
    <name evidence="8 12" type="primary">aroE</name>
    <name evidence="12" type="ORF">AT959_16700</name>
</gene>
<keyword evidence="3 8" id="KW-0028">Amino-acid biosynthesis</keyword>
<dbReference type="UniPathway" id="UPA00053">
    <property type="reaction ID" value="UER00087"/>
</dbReference>
<dbReference type="FunFam" id="3.40.50.10860:FF:000006">
    <property type="entry name" value="Shikimate dehydrogenase (NADP(+))"/>
    <property type="match status" value="1"/>
</dbReference>
<dbReference type="SUPFAM" id="SSF53223">
    <property type="entry name" value="Aminoacid dehydrogenase-like, N-terminal domain"/>
    <property type="match status" value="1"/>
</dbReference>
<dbReference type="InterPro" id="IPR011342">
    <property type="entry name" value="Shikimate_DH"/>
</dbReference>
<feature type="binding site" evidence="8">
    <location>
        <begin position="127"/>
        <end position="131"/>
    </location>
    <ligand>
        <name>NADP(+)</name>
        <dbReference type="ChEBI" id="CHEBI:58349"/>
    </ligand>
</feature>
<dbReference type="InterPro" id="IPR022893">
    <property type="entry name" value="Shikimate_DH_fam"/>
</dbReference>
<evidence type="ECO:0000256" key="7">
    <source>
        <dbReference type="ARBA" id="ARBA00049442"/>
    </source>
</evidence>
<evidence type="ECO:0000256" key="5">
    <source>
        <dbReference type="ARBA" id="ARBA00023002"/>
    </source>
</evidence>
<feature type="binding site" evidence="8">
    <location>
        <position position="102"/>
    </location>
    <ligand>
        <name>shikimate</name>
        <dbReference type="ChEBI" id="CHEBI:36208"/>
    </ligand>
</feature>
<dbReference type="SUPFAM" id="SSF51735">
    <property type="entry name" value="NAD(P)-binding Rossmann-fold domains"/>
    <property type="match status" value="1"/>
</dbReference>
<feature type="binding site" evidence="8">
    <location>
        <position position="215"/>
    </location>
    <ligand>
        <name>NADP(+)</name>
        <dbReference type="ChEBI" id="CHEBI:58349"/>
    </ligand>
</feature>
<reference evidence="12 13" key="1">
    <citation type="submission" date="2015-12" db="EMBL/GenBank/DDBJ databases">
        <title>Nitrous oxide reduction kinetics distinguish bacteria harboring typical versus atypical NosZ.</title>
        <authorList>
            <person name="Yoon S."/>
            <person name="Nissen S."/>
            <person name="Park D."/>
            <person name="Sanford R.A."/>
            <person name="Loeffler F.E."/>
        </authorList>
    </citation>
    <scope>NUCLEOTIDE SEQUENCE [LARGE SCALE GENOMIC DNA]</scope>
    <source>
        <strain evidence="12 13">ATCC BAA-841</strain>
    </source>
</reference>
<proteinExistence type="inferred from homology"/>
<comment type="subunit">
    <text evidence="8">Homodimer.</text>
</comment>
<dbReference type="Proteomes" id="UP000070186">
    <property type="component" value="Unassembled WGS sequence"/>
</dbReference>
<comment type="pathway">
    <text evidence="1 8">Metabolic intermediate biosynthesis; chorismate biosynthesis; chorismate from D-erythrose 4-phosphate and phosphoenolpyruvate: step 4/7.</text>
</comment>
<dbReference type="NCBIfam" id="NF001310">
    <property type="entry name" value="PRK00258.1-2"/>
    <property type="match status" value="1"/>
</dbReference>
<accession>A0A133XF66</accession>
<comment type="function">
    <text evidence="8">Involved in the biosynthesis of the chorismate, which leads to the biosynthesis of aromatic amino acids. Catalyzes the reversible NADPH linked reduction of 3-dehydroshikimate (DHSA) to yield shikimate (SA).</text>
</comment>
<evidence type="ECO:0000256" key="8">
    <source>
        <dbReference type="HAMAP-Rule" id="MF_00222"/>
    </source>
</evidence>
<dbReference type="Gene3D" id="3.40.50.10860">
    <property type="entry name" value="Leucine Dehydrogenase, chain A, domain 1"/>
    <property type="match status" value="1"/>
</dbReference>
<dbReference type="InterPro" id="IPR041121">
    <property type="entry name" value="SDH_C"/>
</dbReference>
<dbReference type="GO" id="GO:0050661">
    <property type="term" value="F:NADP binding"/>
    <property type="evidence" value="ECO:0007669"/>
    <property type="project" value="InterPro"/>
</dbReference>
<comment type="caution">
    <text evidence="12">The sequence shown here is derived from an EMBL/GenBank/DDBJ whole genome shotgun (WGS) entry which is preliminary data.</text>
</comment>
<evidence type="ECO:0000256" key="2">
    <source>
        <dbReference type="ARBA" id="ARBA00012962"/>
    </source>
</evidence>
<evidence type="ECO:0000313" key="12">
    <source>
        <dbReference type="EMBL" id="KXB29581.1"/>
    </source>
</evidence>
<dbReference type="Pfam" id="PF18317">
    <property type="entry name" value="SDH_C"/>
    <property type="match status" value="1"/>
</dbReference>
<dbReference type="RefSeq" id="WP_066885481.1">
    <property type="nucleotide sequence ID" value="NZ_LODL01000035.1"/>
</dbReference>
<keyword evidence="4 8" id="KW-0521">NADP</keyword>
<feature type="binding site" evidence="8">
    <location>
        <position position="217"/>
    </location>
    <ligand>
        <name>shikimate</name>
        <dbReference type="ChEBI" id="CHEBI:36208"/>
    </ligand>
</feature>
<evidence type="ECO:0000256" key="3">
    <source>
        <dbReference type="ARBA" id="ARBA00022605"/>
    </source>
</evidence>
<dbReference type="GO" id="GO:0009073">
    <property type="term" value="P:aromatic amino acid family biosynthetic process"/>
    <property type="evidence" value="ECO:0007669"/>
    <property type="project" value="UniProtKB-KW"/>
</dbReference>
<evidence type="ECO:0000313" key="13">
    <source>
        <dbReference type="Proteomes" id="UP000070186"/>
    </source>
</evidence>
<dbReference type="EMBL" id="LODL01000035">
    <property type="protein sequence ID" value="KXB29581.1"/>
    <property type="molecule type" value="Genomic_DNA"/>
</dbReference>
<feature type="domain" description="SDH C-terminal" evidence="11">
    <location>
        <begin position="239"/>
        <end position="259"/>
    </location>
</feature>
<dbReference type="GO" id="GO:0019632">
    <property type="term" value="P:shikimate metabolic process"/>
    <property type="evidence" value="ECO:0007669"/>
    <property type="project" value="InterPro"/>
</dbReference>
<dbReference type="STRING" id="281362.AT959_16700"/>
<keyword evidence="5 8" id="KW-0560">Oxidoreductase</keyword>
<dbReference type="AlphaFoldDB" id="A0A133XF66"/>
<dbReference type="GO" id="GO:0009423">
    <property type="term" value="P:chorismate biosynthetic process"/>
    <property type="evidence" value="ECO:0007669"/>
    <property type="project" value="UniProtKB-UniRule"/>
</dbReference>
<feature type="active site" description="Proton acceptor" evidence="8">
    <location>
        <position position="66"/>
    </location>
</feature>
<feature type="binding site" evidence="8">
    <location>
        <position position="87"/>
    </location>
    <ligand>
        <name>shikimate</name>
        <dbReference type="ChEBI" id="CHEBI:36208"/>
    </ligand>
</feature>
<name>A0A133XF66_9RHOO</name>
<dbReference type="PANTHER" id="PTHR21089">
    <property type="entry name" value="SHIKIMATE DEHYDROGENASE"/>
    <property type="match status" value="1"/>
</dbReference>
<feature type="binding site" evidence="8">
    <location>
        <position position="239"/>
    </location>
    <ligand>
        <name>NADP(+)</name>
        <dbReference type="ChEBI" id="CHEBI:58349"/>
    </ligand>
</feature>